<evidence type="ECO:0000256" key="3">
    <source>
        <dbReference type="ARBA" id="ARBA00004906"/>
    </source>
</evidence>
<organism evidence="14 15">
    <name type="scientific">Pichia californica</name>
    <dbReference type="NCBI Taxonomy" id="460514"/>
    <lineage>
        <taxon>Eukaryota</taxon>
        <taxon>Fungi</taxon>
        <taxon>Dikarya</taxon>
        <taxon>Ascomycota</taxon>
        <taxon>Saccharomycotina</taxon>
        <taxon>Pichiomycetes</taxon>
        <taxon>Pichiales</taxon>
        <taxon>Pichiaceae</taxon>
        <taxon>Pichia</taxon>
    </lineage>
</organism>
<proteinExistence type="predicted"/>
<evidence type="ECO:0000256" key="4">
    <source>
        <dbReference type="ARBA" id="ARBA00012483"/>
    </source>
</evidence>
<reference evidence="14" key="1">
    <citation type="submission" date="2020-11" db="EMBL/GenBank/DDBJ databases">
        <title>Kefir isolates.</title>
        <authorList>
            <person name="Marcisauskas S."/>
            <person name="Kim Y."/>
            <person name="Blasche S."/>
        </authorList>
    </citation>
    <scope>NUCLEOTIDE SEQUENCE</scope>
    <source>
        <strain evidence="14">Olga-1</strain>
    </source>
</reference>
<comment type="caution">
    <text evidence="14">The sequence shown here is derived from an EMBL/GenBank/DDBJ whole genome shotgun (WGS) entry which is preliminary data.</text>
</comment>
<evidence type="ECO:0000256" key="10">
    <source>
        <dbReference type="SAM" id="MobiDB-lite"/>
    </source>
</evidence>
<dbReference type="Proteomes" id="UP000697127">
    <property type="component" value="Unassembled WGS sequence"/>
</dbReference>
<sequence length="995" mass="113275">MNPQVRFIFFILIFIWILSTPTGNIDRYPSSIDRSYILQQFQNEINISRNALISDYELGYGNLTGLHLSYQDAIENRNISRWPFLDRKGPFIEEETYSILPNLVSRKAANVWNFEGNNVKLPSTRLDNSDEIIGSKINLGDYPLNISGSLRGEFKKLNLTEIGKKNLVPIHMPLPNYMKTLFDFRSRERRNKEEENKYPDYDDNLQQNQERLIHEGDHESHNEEDFGSLDVDLLPPDDHFKKIGNFTEDNGLARLSFTNIYPNHPIEGVDQSDTTLVDLNLKLSDVSEADEHILSLSGLYYQDNGNILVSTRSAKFAGPYSIPQLTLESGSYFDKAKWTLLSVFNETKIDNLKFQLIEELVDHSDRCEYIGYFHMESTNLTKDELKQIDYELKNPVGRPHKSVPELKLSSGLLYSPNCAIILDLGTAKGVRSEISDYSLRKTMIVASVVVLFQIWLLIRQMAQTNTPSTLSRLSFWTISLINMADGTLSVISLLSSMVYDELYIQFSVCSFLAFTCSAIYEMKYGVQIYCTQINERPLDWRTMLQGTPVDERAELRDQNLNDNPTAGTGNNANNNNNNNNTATPAPTTATTATTAATADEQAVGAEKQRLVFEYIFITIFNSFWIPQIYRNVLRGSRTSFTWEFMLGMSALRLIPIIYIDIFTNSFHHHKDIGFVIFLFFWMSLQLFVLFLQEILGPRFFLSDKYLPKTYNYHPIISKGDVESGFNLDAEEIVSDGSSADEDSRTLKYNIMTVNREFKACLFDMDGLLIDSETIYTISFSDILINKFNKTEGLTWDVKIQLQGLPGVKACQVVIDSYGLANDTTAEELYKLTSKRQEELWPTVGILPGVEKLINYLNEKKIPIGVCTSSHKDKFELKTSQHDVLFKLFDGNIITGDNPTIAGKGKPYPFIWWIGLDLINSKNGTQIKPEECLIFEDAMPGFISGKRAGGYVIWVPDDRALDVIPPSEITQLIGKNNEYGVILKSLEDFNPSDYNL</sequence>
<keyword evidence="15" id="KW-1185">Reference proteome</keyword>
<dbReference type="SFLD" id="SFLDG01129">
    <property type="entry name" value="C1.5:_HAD__Beta-PGM__Phosphata"/>
    <property type="match status" value="1"/>
</dbReference>
<feature type="transmembrane region" description="Helical" evidence="11">
    <location>
        <begin position="443"/>
        <end position="461"/>
    </location>
</feature>
<dbReference type="AlphaFoldDB" id="A0A9P6WHB7"/>
<dbReference type="Pfam" id="PF11145">
    <property type="entry name" value="DUF2921"/>
    <property type="match status" value="2"/>
</dbReference>
<name>A0A9P6WHB7_9ASCO</name>
<dbReference type="SUPFAM" id="SSF56784">
    <property type="entry name" value="HAD-like"/>
    <property type="match status" value="1"/>
</dbReference>
<comment type="pathway">
    <text evidence="3">Protein modification; protein ubiquitination.</text>
</comment>
<evidence type="ECO:0000256" key="7">
    <source>
        <dbReference type="ARBA" id="ARBA00022786"/>
    </source>
</evidence>
<dbReference type="GO" id="GO:0012505">
    <property type="term" value="C:endomembrane system"/>
    <property type="evidence" value="ECO:0007669"/>
    <property type="project" value="UniProtKB-SubCell"/>
</dbReference>
<keyword evidence="5" id="KW-0808">Transferase</keyword>
<feature type="transmembrane region" description="Helical" evidence="11">
    <location>
        <begin position="641"/>
        <end position="660"/>
    </location>
</feature>
<evidence type="ECO:0000313" key="14">
    <source>
        <dbReference type="EMBL" id="KAG0686876.1"/>
    </source>
</evidence>
<keyword evidence="8 11" id="KW-1133">Transmembrane helix</keyword>
<feature type="region of interest" description="Disordered" evidence="10">
    <location>
        <begin position="551"/>
        <end position="587"/>
    </location>
</feature>
<keyword evidence="9 11" id="KW-0472">Membrane</keyword>
<evidence type="ECO:0000259" key="13">
    <source>
        <dbReference type="Pfam" id="PF11145"/>
    </source>
</evidence>
<feature type="transmembrane region" description="Helical" evidence="11">
    <location>
        <begin position="473"/>
        <end position="496"/>
    </location>
</feature>
<keyword evidence="6 11" id="KW-0812">Transmembrane</keyword>
<comment type="subcellular location">
    <subcellularLocation>
        <location evidence="2">Endomembrane system</location>
        <topology evidence="2">Multi-pass membrane protein</topology>
    </subcellularLocation>
</comment>
<feature type="domain" description="SWEET-like" evidence="13">
    <location>
        <begin position="443"/>
        <end position="531"/>
    </location>
</feature>
<feature type="transmembrane region" description="Helical" evidence="11">
    <location>
        <begin position="610"/>
        <end position="629"/>
    </location>
</feature>
<dbReference type="PANTHER" id="PTHR18901:SF38">
    <property type="entry name" value="PSEUDOURIDINE-5'-PHOSPHATASE"/>
    <property type="match status" value="1"/>
</dbReference>
<evidence type="ECO:0000256" key="12">
    <source>
        <dbReference type="SAM" id="SignalP"/>
    </source>
</evidence>
<dbReference type="EMBL" id="PUHW01000358">
    <property type="protein sequence ID" value="KAG0686876.1"/>
    <property type="molecule type" value="Genomic_DNA"/>
</dbReference>
<evidence type="ECO:0000256" key="11">
    <source>
        <dbReference type="SAM" id="Phobius"/>
    </source>
</evidence>
<feature type="domain" description="SWEET-like" evidence="13">
    <location>
        <begin position="614"/>
        <end position="703"/>
    </location>
</feature>
<evidence type="ECO:0000256" key="9">
    <source>
        <dbReference type="ARBA" id="ARBA00023136"/>
    </source>
</evidence>
<evidence type="ECO:0000256" key="5">
    <source>
        <dbReference type="ARBA" id="ARBA00022679"/>
    </source>
</evidence>
<feature type="transmembrane region" description="Helical" evidence="11">
    <location>
        <begin position="672"/>
        <end position="691"/>
    </location>
</feature>
<evidence type="ECO:0000313" key="15">
    <source>
        <dbReference type="Proteomes" id="UP000697127"/>
    </source>
</evidence>
<dbReference type="EC" id="2.3.2.27" evidence="4"/>
<feature type="compositionally biased region" description="Low complexity" evidence="10">
    <location>
        <begin position="563"/>
        <end position="587"/>
    </location>
</feature>
<feature type="chain" id="PRO_5040200014" description="RING-type E3 ubiquitin transferase" evidence="12">
    <location>
        <begin position="24"/>
        <end position="995"/>
    </location>
</feature>
<comment type="catalytic activity">
    <reaction evidence="1">
        <text>S-ubiquitinyl-[E2 ubiquitin-conjugating enzyme]-L-cysteine + [acceptor protein]-L-lysine = [E2 ubiquitin-conjugating enzyme]-L-cysteine + N(6)-ubiquitinyl-[acceptor protein]-L-lysine.</text>
        <dbReference type="EC" id="2.3.2.27"/>
    </reaction>
</comment>
<dbReference type="InterPro" id="IPR021319">
    <property type="entry name" value="DUF2921"/>
</dbReference>
<dbReference type="InterPro" id="IPR023198">
    <property type="entry name" value="PGP-like_dom2"/>
</dbReference>
<dbReference type="GO" id="GO:0061630">
    <property type="term" value="F:ubiquitin protein ligase activity"/>
    <property type="evidence" value="ECO:0007669"/>
    <property type="project" value="UniProtKB-EC"/>
</dbReference>
<dbReference type="Pfam" id="PF00702">
    <property type="entry name" value="Hydrolase"/>
    <property type="match status" value="1"/>
</dbReference>
<dbReference type="InterPro" id="IPR023214">
    <property type="entry name" value="HAD_sf"/>
</dbReference>
<evidence type="ECO:0000256" key="8">
    <source>
        <dbReference type="ARBA" id="ARBA00022989"/>
    </source>
</evidence>
<gene>
    <name evidence="14" type="ORF">C6P40_003219</name>
</gene>
<accession>A0A9P6WHB7</accession>
<dbReference type="PANTHER" id="PTHR18901">
    <property type="entry name" value="2-DEOXYGLUCOSE-6-PHOSPHATE PHOSPHATASE 2"/>
    <property type="match status" value="1"/>
</dbReference>
<evidence type="ECO:0000256" key="1">
    <source>
        <dbReference type="ARBA" id="ARBA00000900"/>
    </source>
</evidence>
<dbReference type="Gene3D" id="3.40.50.1000">
    <property type="entry name" value="HAD superfamily/HAD-like"/>
    <property type="match status" value="1"/>
</dbReference>
<feature type="transmembrane region" description="Helical" evidence="11">
    <location>
        <begin position="502"/>
        <end position="520"/>
    </location>
</feature>
<feature type="signal peptide" evidence="12">
    <location>
        <begin position="1"/>
        <end position="23"/>
    </location>
</feature>
<keyword evidence="7" id="KW-0833">Ubl conjugation pathway</keyword>
<evidence type="ECO:0000256" key="6">
    <source>
        <dbReference type="ARBA" id="ARBA00022692"/>
    </source>
</evidence>
<protein>
    <recommendedName>
        <fullName evidence="4">RING-type E3 ubiquitin transferase</fullName>
        <ecNumber evidence="4">2.3.2.27</ecNumber>
    </recommendedName>
</protein>
<dbReference type="InterPro" id="IPR036412">
    <property type="entry name" value="HAD-like_sf"/>
</dbReference>
<evidence type="ECO:0000256" key="2">
    <source>
        <dbReference type="ARBA" id="ARBA00004127"/>
    </source>
</evidence>
<dbReference type="Gene3D" id="1.10.150.240">
    <property type="entry name" value="Putative phosphatase, domain 2"/>
    <property type="match status" value="1"/>
</dbReference>
<dbReference type="SFLD" id="SFLDS00003">
    <property type="entry name" value="Haloacid_Dehalogenase"/>
    <property type="match status" value="1"/>
</dbReference>
<keyword evidence="12" id="KW-0732">Signal</keyword>
<dbReference type="GO" id="GO:0016791">
    <property type="term" value="F:phosphatase activity"/>
    <property type="evidence" value="ECO:0007669"/>
    <property type="project" value="TreeGrafter"/>
</dbReference>